<dbReference type="InterPro" id="IPR046488">
    <property type="entry name" value="Sfc3/Tfc3_C"/>
</dbReference>
<reference evidence="3 4" key="1">
    <citation type="submission" date="2023-01" db="EMBL/GenBank/DDBJ databases">
        <title>Analysis of 21 Apiospora genomes using comparative genomics revels a genus with tremendous synthesis potential of carbohydrate active enzymes and secondary metabolites.</title>
        <authorList>
            <person name="Sorensen T."/>
        </authorList>
    </citation>
    <scope>NUCLEOTIDE SEQUENCE [LARGE SCALE GENOMIC DNA]</scope>
    <source>
        <strain evidence="3 4">CBS 20057</strain>
    </source>
</reference>
<feature type="region of interest" description="Disordered" evidence="1">
    <location>
        <begin position="602"/>
        <end position="629"/>
    </location>
</feature>
<feature type="compositionally biased region" description="Basic and acidic residues" evidence="1">
    <location>
        <begin position="203"/>
        <end position="219"/>
    </location>
</feature>
<sequence length="1132" mass="125541">MGVQRRIRTTSLIEELLRDNGGAFPGDQALQVVIASIWPRRFNDDVDPPDQKTCDNIVKKMIGAKVLRQDYYGFRDYEGNVKSISVISKASDGQGEAALAEKILGIKAKAIELYPDLYIPPGLSMLLGGPPQTETSGIGEAGSIPTAFTSIAKGSVRKSVLTLDYHMPQESSTLSRSVPTVDRVALYESNKRAQPESADPNEESSRLAKRQKVDGHDEGGYNPTMPQQRRLSIRPDFAIDPSLTSPATQTEATVPFGQFTEGMELDATTSLASKTAGRGRGRGRGGGRGRGQGRGRGRGGSTTTRGRGGQGTGRGRGRKRANVALDDSHSARQAKAAKYTTTTEGDLSVLWNLDEDLPNVQRAIKFSESARVLYPQPFELTAMQQDDSDEDDDEDRFLAEIPPQRESPPSASNMVDTEAHANNNNPTVRFARTVCVEALGDGIWPANLPKGYKPGGRGESFRMVGKFPTSQWFFRENLPQNAQELLQMATAANEKLPRNGTPLGSDYEEFLQNVTSIESWELSSEGVYLQFSGTAAPDYVFISVGVDGKHTGPGASPKLEWRDDLQYTPANIPQEITEAPPDDEICVPSQIGLVGAGDAVAQPMAQPVPPPEEETNENPPPRKRRRYKRRTGPITIRRDIVYKTRPLSELPPLSRGRWNQRSEAAAEVGLLDGEHHLLVGFLILKALVGGVEKIVDWGMLIRLFPQMSLSGLRRFWSKMGRERRSFIDAFNTRFPAAFLEAYEQGKLPPIDYENLEAYDWKTLINWAAKLKTHQQVELPPRREVLEDRYMLQEPSEIEARWRDEWFGPITSAYARIDGSGGEPLTVPLSSGADDDVIMKLAISWIKALCNSKSRCTVGEDVRDGLAKLGRDNMDKKTLNTLLERAVTSLIHDRVISRVKGKFMGQVFKLNNNFEKKAEKLANIEKFAEASRFKAELDMCFRSGETMLVPLDANPGTIMAIINLQAEDRIAFQHVNFPDVPFGFEPSNYEGRMFPKSYYSFDVRLHPTDKYLYSEDIPMVAEANHLPVPERGPVGELPIWRDFFGNLEADRWVQYVCLVVFALATKGPLNAESAATLLHPMVEVFEVNLIVQWIQSLGILSSTADGHGWTVGEWWWLIIGNMVDLKGKGVAAA</sequence>
<evidence type="ECO:0000313" key="4">
    <source>
        <dbReference type="Proteomes" id="UP001396898"/>
    </source>
</evidence>
<gene>
    <name evidence="3" type="ORF">PG991_015425</name>
</gene>
<organism evidence="3 4">
    <name type="scientific">Apiospora marii</name>
    <dbReference type="NCBI Taxonomy" id="335849"/>
    <lineage>
        <taxon>Eukaryota</taxon>
        <taxon>Fungi</taxon>
        <taxon>Dikarya</taxon>
        <taxon>Ascomycota</taxon>
        <taxon>Pezizomycotina</taxon>
        <taxon>Sordariomycetes</taxon>
        <taxon>Xylariomycetidae</taxon>
        <taxon>Amphisphaeriales</taxon>
        <taxon>Apiosporaceae</taxon>
        <taxon>Apiospora</taxon>
    </lineage>
</organism>
<evidence type="ECO:0000259" key="2">
    <source>
        <dbReference type="Pfam" id="PF20222"/>
    </source>
</evidence>
<feature type="compositionally biased region" description="Basic residues" evidence="1">
    <location>
        <begin position="277"/>
        <end position="297"/>
    </location>
</feature>
<feature type="region of interest" description="Disordered" evidence="1">
    <location>
        <begin position="268"/>
        <end position="341"/>
    </location>
</feature>
<comment type="caution">
    <text evidence="3">The sequence shown here is derived from an EMBL/GenBank/DDBJ whole genome shotgun (WGS) entry which is preliminary data.</text>
</comment>
<feature type="region of interest" description="Disordered" evidence="1">
    <location>
        <begin position="188"/>
        <end position="231"/>
    </location>
</feature>
<dbReference type="Proteomes" id="UP001396898">
    <property type="component" value="Unassembled WGS sequence"/>
</dbReference>
<evidence type="ECO:0000313" key="3">
    <source>
        <dbReference type="EMBL" id="KAK7995958.1"/>
    </source>
</evidence>
<feature type="compositionally biased region" description="Gly residues" evidence="1">
    <location>
        <begin position="298"/>
        <end position="314"/>
    </location>
</feature>
<evidence type="ECO:0000256" key="1">
    <source>
        <dbReference type="SAM" id="MobiDB-lite"/>
    </source>
</evidence>
<accession>A0ABR1R2F8</accession>
<protein>
    <recommendedName>
        <fullName evidence="2">Transcription factor tau subunit sfc3/Tfc3 C-terminal domain-containing protein</fullName>
    </recommendedName>
</protein>
<feature type="domain" description="Transcription factor tau subunit sfc3/Tfc3 C-terminal" evidence="2">
    <location>
        <begin position="672"/>
        <end position="1073"/>
    </location>
</feature>
<dbReference type="EMBL" id="JAQQWI010000022">
    <property type="protein sequence ID" value="KAK7995958.1"/>
    <property type="molecule type" value="Genomic_DNA"/>
</dbReference>
<dbReference type="Pfam" id="PF20222">
    <property type="entry name" value="DUF6581"/>
    <property type="match status" value="1"/>
</dbReference>
<proteinExistence type="predicted"/>
<name>A0ABR1R2F8_9PEZI</name>
<keyword evidence="4" id="KW-1185">Reference proteome</keyword>